<dbReference type="Gene3D" id="6.20.400.10">
    <property type="match status" value="1"/>
</dbReference>
<keyword evidence="1 4" id="KW-0479">Metal-binding</keyword>
<feature type="region of interest" description="Disordered" evidence="6">
    <location>
        <begin position="1"/>
        <end position="28"/>
    </location>
</feature>
<feature type="coiled-coil region" evidence="5">
    <location>
        <begin position="209"/>
        <end position="236"/>
    </location>
</feature>
<feature type="compositionally biased region" description="Gly residues" evidence="6">
    <location>
        <begin position="406"/>
        <end position="417"/>
    </location>
</feature>
<evidence type="ECO:0000259" key="7">
    <source>
        <dbReference type="PROSITE" id="PS50103"/>
    </source>
</evidence>
<feature type="domain" description="C3H1-type" evidence="7">
    <location>
        <begin position="89"/>
        <end position="116"/>
    </location>
</feature>
<name>A0A150GU11_GONPE</name>
<feature type="domain" description="C3H1-type" evidence="7">
    <location>
        <begin position="166"/>
        <end position="203"/>
    </location>
</feature>
<dbReference type="InterPro" id="IPR032378">
    <property type="entry name" value="ZC3H15/TMA46_C"/>
</dbReference>
<feature type="compositionally biased region" description="Basic and acidic residues" evidence="6">
    <location>
        <begin position="58"/>
        <end position="69"/>
    </location>
</feature>
<evidence type="ECO:0000256" key="1">
    <source>
        <dbReference type="ARBA" id="ARBA00022723"/>
    </source>
</evidence>
<gene>
    <name evidence="8" type="ORF">GPECTOR_7g1070</name>
</gene>
<dbReference type="InterPro" id="IPR036855">
    <property type="entry name" value="Znf_CCCH_sf"/>
</dbReference>
<dbReference type="GO" id="GO:0005829">
    <property type="term" value="C:cytosol"/>
    <property type="evidence" value="ECO:0007669"/>
    <property type="project" value="TreeGrafter"/>
</dbReference>
<evidence type="ECO:0000256" key="6">
    <source>
        <dbReference type="SAM" id="MobiDB-lite"/>
    </source>
</evidence>
<reference evidence="9" key="1">
    <citation type="journal article" date="2016" name="Nat. Commun.">
        <title>The Gonium pectorale genome demonstrates co-option of cell cycle regulation during the evolution of multicellularity.</title>
        <authorList>
            <person name="Hanschen E.R."/>
            <person name="Marriage T.N."/>
            <person name="Ferris P.J."/>
            <person name="Hamaji T."/>
            <person name="Toyoda A."/>
            <person name="Fujiyama A."/>
            <person name="Neme R."/>
            <person name="Noguchi H."/>
            <person name="Minakuchi Y."/>
            <person name="Suzuki M."/>
            <person name="Kawai-Toyooka H."/>
            <person name="Smith D.R."/>
            <person name="Sparks H."/>
            <person name="Anderson J."/>
            <person name="Bakaric R."/>
            <person name="Luria V."/>
            <person name="Karger A."/>
            <person name="Kirschner M.W."/>
            <person name="Durand P.M."/>
            <person name="Michod R.E."/>
            <person name="Nozaki H."/>
            <person name="Olson B.J."/>
        </authorList>
    </citation>
    <scope>NUCLEOTIDE SEQUENCE [LARGE SCALE GENOMIC DNA]</scope>
    <source>
        <strain evidence="9">NIES-2863</strain>
    </source>
</reference>
<evidence type="ECO:0000256" key="5">
    <source>
        <dbReference type="SAM" id="Coils"/>
    </source>
</evidence>
<protein>
    <recommendedName>
        <fullName evidence="7">C3H1-type domain-containing protein</fullName>
    </recommendedName>
</protein>
<feature type="region of interest" description="Disordered" evidence="6">
    <location>
        <begin position="46"/>
        <end position="69"/>
    </location>
</feature>
<dbReference type="PANTHER" id="PTHR12681">
    <property type="entry name" value="ZINC FINGER-CONTAINING PROTEIN P48ZNF"/>
    <property type="match status" value="1"/>
</dbReference>
<feature type="compositionally biased region" description="Low complexity" evidence="6">
    <location>
        <begin position="319"/>
        <end position="333"/>
    </location>
</feature>
<feature type="compositionally biased region" description="Acidic residues" evidence="6">
    <location>
        <begin position="364"/>
        <end position="397"/>
    </location>
</feature>
<evidence type="ECO:0000313" key="9">
    <source>
        <dbReference type="Proteomes" id="UP000075714"/>
    </source>
</evidence>
<feature type="zinc finger region" description="C3H1-type" evidence="4">
    <location>
        <begin position="89"/>
        <end position="116"/>
    </location>
</feature>
<dbReference type="STRING" id="33097.A0A150GU11"/>
<dbReference type="PROSITE" id="PS50103">
    <property type="entry name" value="ZF_C3H1"/>
    <property type="match status" value="2"/>
</dbReference>
<keyword evidence="2 4" id="KW-0863">Zinc-finger</keyword>
<dbReference type="Gene3D" id="4.10.1000.10">
    <property type="entry name" value="Zinc finger, CCCH-type"/>
    <property type="match status" value="1"/>
</dbReference>
<accession>A0A150GU11</accession>
<dbReference type="Proteomes" id="UP000075714">
    <property type="component" value="Unassembled WGS sequence"/>
</dbReference>
<feature type="compositionally biased region" description="Basic and acidic residues" evidence="6">
    <location>
        <begin position="307"/>
        <end position="318"/>
    </location>
</feature>
<dbReference type="GO" id="GO:0003729">
    <property type="term" value="F:mRNA binding"/>
    <property type="evidence" value="ECO:0007669"/>
    <property type="project" value="TreeGrafter"/>
</dbReference>
<proteinExistence type="predicted"/>
<comment type="caution">
    <text evidence="8">The sequence shown here is derived from an EMBL/GenBank/DDBJ whole genome shotgun (WGS) entry which is preliminary data.</text>
</comment>
<dbReference type="GO" id="GO:0002181">
    <property type="term" value="P:cytoplasmic translation"/>
    <property type="evidence" value="ECO:0007669"/>
    <property type="project" value="TreeGrafter"/>
</dbReference>
<evidence type="ECO:0000256" key="2">
    <source>
        <dbReference type="ARBA" id="ARBA00022771"/>
    </source>
</evidence>
<sequence>MAPKAAPKVDKAKAAAKQKAAEDKTFGLKNKNKSAKVAKYVQNVKQNATQGLQANKPLEAKKKDKKPEDEVGNIFAVAIKQPKVPEGVDPKSIVCEFFRHNQCAKGNKCKFSHDLSVERKGPKISLYTDQRDVGKGDGEESKEGMEDWDQATLEAAVKQKHANENKPTEITCKFFLDAVERKLYGWFWKCPNGEDCKYRHALPPGYVLKSQMKELLEEEARNAKDVTEAIEEERASVVARTPVTEETFRAWQKSKRDAKAAKRAADEEERRKKGILNGREIFMQEGFVAADDASAADDYAREEDEENAIKEMIERARAQADAARQQAEELGPVPEEEEAAASGTGNGAGPSGSAAGPSTHLNLQDDEAEALFEGDDDDDEEVMDDDEDEDDEGDLDGLEDHVRGMHVGGSAAGGQDG</sequence>
<feature type="zinc finger region" description="C3H1-type" evidence="4">
    <location>
        <begin position="166"/>
        <end position="203"/>
    </location>
</feature>
<feature type="region of interest" description="Disordered" evidence="6">
    <location>
        <begin position="294"/>
        <end position="417"/>
    </location>
</feature>
<dbReference type="InterPro" id="IPR000571">
    <property type="entry name" value="Znf_CCCH"/>
</dbReference>
<evidence type="ECO:0000313" key="8">
    <source>
        <dbReference type="EMBL" id="KXZ53178.1"/>
    </source>
</evidence>
<organism evidence="8 9">
    <name type="scientific">Gonium pectorale</name>
    <name type="common">Green alga</name>
    <dbReference type="NCBI Taxonomy" id="33097"/>
    <lineage>
        <taxon>Eukaryota</taxon>
        <taxon>Viridiplantae</taxon>
        <taxon>Chlorophyta</taxon>
        <taxon>core chlorophytes</taxon>
        <taxon>Chlorophyceae</taxon>
        <taxon>CS clade</taxon>
        <taxon>Chlamydomonadales</taxon>
        <taxon>Volvocaceae</taxon>
        <taxon>Gonium</taxon>
    </lineage>
</organism>
<dbReference type="SMART" id="SM00356">
    <property type="entry name" value="ZnF_C3H1"/>
    <property type="match status" value="2"/>
</dbReference>
<dbReference type="SUPFAM" id="SSF90229">
    <property type="entry name" value="CCCH zinc finger"/>
    <property type="match status" value="1"/>
</dbReference>
<keyword evidence="3 4" id="KW-0862">Zinc</keyword>
<dbReference type="GO" id="GO:0008270">
    <property type="term" value="F:zinc ion binding"/>
    <property type="evidence" value="ECO:0007669"/>
    <property type="project" value="UniProtKB-KW"/>
</dbReference>
<evidence type="ECO:0000256" key="3">
    <source>
        <dbReference type="ARBA" id="ARBA00022833"/>
    </source>
</evidence>
<evidence type="ECO:0000256" key="4">
    <source>
        <dbReference type="PROSITE-ProRule" id="PRU00723"/>
    </source>
</evidence>
<feature type="compositionally biased region" description="Basic and acidic residues" evidence="6">
    <location>
        <begin position="7"/>
        <end position="26"/>
    </location>
</feature>
<dbReference type="Pfam" id="PF16543">
    <property type="entry name" value="DFRP_C"/>
    <property type="match status" value="1"/>
</dbReference>
<keyword evidence="9" id="KW-1185">Reference proteome</keyword>
<keyword evidence="5" id="KW-0175">Coiled coil</keyword>
<dbReference type="AlphaFoldDB" id="A0A150GU11"/>
<dbReference type="OrthoDB" id="278280at2759"/>
<dbReference type="EMBL" id="LSYV01000008">
    <property type="protein sequence ID" value="KXZ53178.1"/>
    <property type="molecule type" value="Genomic_DNA"/>
</dbReference>
<dbReference type="PANTHER" id="PTHR12681:SF0">
    <property type="entry name" value="ZINC FINGER CCCH DOMAIN-CONTAINING PROTEIN 15"/>
    <property type="match status" value="1"/>
</dbReference>